<dbReference type="EMBL" id="PGUY01000065">
    <property type="protein sequence ID" value="PLT28116.1"/>
    <property type="molecule type" value="Genomic_DNA"/>
</dbReference>
<sequence>MLDLFNYNWQVRNDWFAWCDQLSIEDLLQKRAGGLGSILHTLFHVIDGEQIWLYQLMKNPVIEKDKESIKSLEEVIAFSEMTRNTIQPFLADWSDEMNEQVLVKKKRSGDIVYFPYKKVLQHVISHEIHHIGQLSIWSREMGLAPVNSDLIIRTF</sequence>
<dbReference type="InterPro" id="IPR007837">
    <property type="entry name" value="DinB"/>
</dbReference>
<keyword evidence="2 3" id="KW-0479">Metal-binding</keyword>
<dbReference type="OrthoDB" id="25666at2"/>
<evidence type="ECO:0000256" key="2">
    <source>
        <dbReference type="ARBA" id="ARBA00022723"/>
    </source>
</evidence>
<dbReference type="InterPro" id="IPR034660">
    <property type="entry name" value="DinB/YfiT-like"/>
</dbReference>
<dbReference type="Gene3D" id="1.20.120.450">
    <property type="entry name" value="dinb family like domain"/>
    <property type="match status" value="1"/>
</dbReference>
<accession>A0A2N5M169</accession>
<evidence type="ECO:0000313" key="4">
    <source>
        <dbReference type="EMBL" id="PLT28116.1"/>
    </source>
</evidence>
<dbReference type="PANTHER" id="PTHR37302">
    <property type="entry name" value="SLR1116 PROTEIN"/>
    <property type="match status" value="1"/>
</dbReference>
<feature type="binding site" evidence="3">
    <location>
        <position position="130"/>
    </location>
    <ligand>
        <name>a divalent metal cation</name>
        <dbReference type="ChEBI" id="CHEBI:60240"/>
    </ligand>
</feature>
<reference evidence="4 5" key="1">
    <citation type="submission" date="2017-11" db="EMBL/GenBank/DDBJ databases">
        <title>Comparitive Functional Genomics of Dry Heat Resistant strains isolated from the Viking Spacecraft.</title>
        <authorList>
            <person name="Seuylemezian A."/>
            <person name="Cooper K."/>
            <person name="Vaishampayan P."/>
        </authorList>
    </citation>
    <scope>NUCLEOTIDE SEQUENCE [LARGE SCALE GENOMIC DNA]</scope>
    <source>
        <strain evidence="4 5">V1-29</strain>
    </source>
</reference>
<comment type="similarity">
    <text evidence="1">Belongs to the DinB family.</text>
</comment>
<dbReference type="SUPFAM" id="SSF109854">
    <property type="entry name" value="DinB/YfiT-like putative metalloenzymes"/>
    <property type="match status" value="1"/>
</dbReference>
<evidence type="ECO:0000256" key="1">
    <source>
        <dbReference type="ARBA" id="ARBA00008635"/>
    </source>
</evidence>
<name>A0A2N5M169_9BACI</name>
<keyword evidence="5" id="KW-1185">Reference proteome</keyword>
<dbReference type="Proteomes" id="UP000234748">
    <property type="component" value="Unassembled WGS sequence"/>
</dbReference>
<evidence type="ECO:0000256" key="3">
    <source>
        <dbReference type="PIRSR" id="PIRSR607837-1"/>
    </source>
</evidence>
<dbReference type="AlphaFoldDB" id="A0A2N5M169"/>
<dbReference type="GO" id="GO:0046872">
    <property type="term" value="F:metal ion binding"/>
    <property type="evidence" value="ECO:0007669"/>
    <property type="project" value="UniProtKB-KW"/>
</dbReference>
<feature type="binding site" evidence="3">
    <location>
        <position position="126"/>
    </location>
    <ligand>
        <name>a divalent metal cation</name>
        <dbReference type="ChEBI" id="CHEBI:60240"/>
    </ligand>
</feature>
<dbReference type="RefSeq" id="WP_101645191.1">
    <property type="nucleotide sequence ID" value="NZ_PGUY01000065.1"/>
</dbReference>
<feature type="binding site" evidence="3">
    <location>
        <position position="44"/>
    </location>
    <ligand>
        <name>a divalent metal cation</name>
        <dbReference type="ChEBI" id="CHEBI:60240"/>
    </ligand>
</feature>
<comment type="caution">
    <text evidence="4">The sequence shown here is derived from an EMBL/GenBank/DDBJ whole genome shotgun (WGS) entry which is preliminary data.</text>
</comment>
<evidence type="ECO:0000313" key="5">
    <source>
        <dbReference type="Proteomes" id="UP000234748"/>
    </source>
</evidence>
<protein>
    <submittedName>
        <fullName evidence="4">DNA damage-inducible protein DinB</fullName>
    </submittedName>
</protein>
<organism evidence="4 5">
    <name type="scientific">Peribacillus deserti</name>
    <dbReference type="NCBI Taxonomy" id="673318"/>
    <lineage>
        <taxon>Bacteria</taxon>
        <taxon>Bacillati</taxon>
        <taxon>Bacillota</taxon>
        <taxon>Bacilli</taxon>
        <taxon>Bacillales</taxon>
        <taxon>Bacillaceae</taxon>
        <taxon>Peribacillus</taxon>
    </lineage>
</organism>
<proteinExistence type="inferred from homology"/>
<dbReference type="PANTHER" id="PTHR37302:SF3">
    <property type="entry name" value="DAMAGE-INDUCIBLE PROTEIN DINB"/>
    <property type="match status" value="1"/>
</dbReference>
<gene>
    <name evidence="4" type="ORF">CUU66_20125</name>
</gene>
<dbReference type="Pfam" id="PF05163">
    <property type="entry name" value="DinB"/>
    <property type="match status" value="1"/>
</dbReference>